<evidence type="ECO:0000313" key="2">
    <source>
        <dbReference type="EMBL" id="EAU63711.1"/>
    </source>
</evidence>
<feature type="compositionally biased region" description="Basic residues" evidence="1">
    <location>
        <begin position="605"/>
        <end position="619"/>
    </location>
</feature>
<dbReference type="AlphaFoldDB" id="Q08TA4"/>
<evidence type="ECO:0000313" key="3">
    <source>
        <dbReference type="Proteomes" id="UP000032702"/>
    </source>
</evidence>
<feature type="compositionally biased region" description="Low complexity" evidence="1">
    <location>
        <begin position="880"/>
        <end position="895"/>
    </location>
</feature>
<reference evidence="2 3" key="1">
    <citation type="submission" date="2006-04" db="EMBL/GenBank/DDBJ databases">
        <authorList>
            <person name="Nierman W.C."/>
        </authorList>
    </citation>
    <scope>NUCLEOTIDE SEQUENCE [LARGE SCALE GENOMIC DNA]</scope>
    <source>
        <strain evidence="2 3">DW4/3-1</strain>
    </source>
</reference>
<comment type="caution">
    <text evidence="2">The sequence shown here is derived from an EMBL/GenBank/DDBJ whole genome shotgun (WGS) entry which is preliminary data.</text>
</comment>
<feature type="compositionally biased region" description="Basic and acidic residues" evidence="1">
    <location>
        <begin position="551"/>
        <end position="563"/>
    </location>
</feature>
<organism evidence="2 3">
    <name type="scientific">Stigmatella aurantiaca (strain DW4/3-1)</name>
    <dbReference type="NCBI Taxonomy" id="378806"/>
    <lineage>
        <taxon>Bacteria</taxon>
        <taxon>Pseudomonadati</taxon>
        <taxon>Myxococcota</taxon>
        <taxon>Myxococcia</taxon>
        <taxon>Myxococcales</taxon>
        <taxon>Cystobacterineae</taxon>
        <taxon>Archangiaceae</taxon>
        <taxon>Stigmatella</taxon>
    </lineage>
</organism>
<name>Q08TA4_STIAD</name>
<feature type="compositionally biased region" description="Gly residues" evidence="1">
    <location>
        <begin position="931"/>
        <end position="945"/>
    </location>
</feature>
<feature type="compositionally biased region" description="Basic and acidic residues" evidence="1">
    <location>
        <begin position="82"/>
        <end position="96"/>
    </location>
</feature>
<feature type="compositionally biased region" description="Basic and acidic residues" evidence="1">
    <location>
        <begin position="707"/>
        <end position="717"/>
    </location>
</feature>
<feature type="compositionally biased region" description="Basic and acidic residues" evidence="1">
    <location>
        <begin position="183"/>
        <end position="209"/>
    </location>
</feature>
<feature type="compositionally biased region" description="Basic and acidic residues" evidence="1">
    <location>
        <begin position="852"/>
        <end position="862"/>
    </location>
</feature>
<accession>Q08TA4</accession>
<feature type="region of interest" description="Disordered" evidence="1">
    <location>
        <begin position="1"/>
        <end position="239"/>
    </location>
</feature>
<sequence length="945" mass="99628">MPRSDGFSCVGPPRSGGRAHGPLQHGLCPEQQRRVAAPGPPSLRHAFEHRSRQDGAASRGLAQAQIRRGKGVRLSQRPQGDVVRRPLTDPRQRDEPGDAVFQARARLQVTRARGTSRRQPLQGLDASSREPKPRQVRLGQCSRGGKEMGQPVVRPGRQGATALNHPPRERRGPLHGHLLAQDGADRQLERLEGPRDAHPARPREARSDEGVSSERQGQRRGIRVQIEQPANPRHERAHGEGAFPFDANRQGPPLGLVRHLQGPRAATELVGPAVNLPLHLLDARQGASTEVGQHPVPVERRAIAQAQGDGRGGLSMGVPGGAAQLARTALVGRPHGIIEPAKALEARRGRHAAQGQPGLGDELLGHQQPPVAGHRLGVRAQVPHEDPVKLPCPHAQPRRELSHRALVQGAFIDQLQRPGHACLGSRPRGRPRGRLRTAAQAGAIAHGLGGGRAGNEGTVLPLRRPRGAHGTAIDAGRLDADEEAAVEPGIPPHKGPVAEVLIQQFVGGHGLQLTASRHRPLARIGRRRAPPECTVAEARRIQRWPLGARLGEARSPRGRDEPARSGSPSPPAHQRPDPAGARAARRTPGAAAGRLCPGALPQGRAPHRRPRGGHGRRQVHPAQCPGRTVSVPRGREPPHQHHRHRLRPLGRGPGGAGARGPRRRALCGRCSRPLVRPDLHRYAGPQQRGHRPSRGGPRRAGAGGRGPRGDAPGERGRGHPGGVPRRVCPAPGARPARQLRGRAVPGLTGDAQGPGAPARLRAVRPGAGAGPRLRHQRPGGPRREGCLGRVRRLPLSPPGAGLPGGGLPRAPQQRARRLGGGGHPRGRRAPGDRSAAVSHARRPGGGAGPRQRRAEQGLRHASDPGPGAPRRRSTASSREPLLGPGRLGPAPVPLGNGRHGRGGAVRPAEPARGAGGGGRLHRAGRRAGQDPGPGRGDAGGGALRG</sequence>
<dbReference type="Proteomes" id="UP000032702">
    <property type="component" value="Unassembled WGS sequence"/>
</dbReference>
<protein>
    <submittedName>
        <fullName evidence="2">Fibrillar collagen chain FAp1 alpha</fullName>
    </submittedName>
</protein>
<dbReference type="EMBL" id="AAMD01000150">
    <property type="protein sequence ID" value="EAU63711.1"/>
    <property type="molecule type" value="Genomic_DNA"/>
</dbReference>
<evidence type="ECO:0000256" key="1">
    <source>
        <dbReference type="SAM" id="MobiDB-lite"/>
    </source>
</evidence>
<proteinExistence type="predicted"/>
<gene>
    <name evidence="2" type="ORF">STIAU_0651</name>
</gene>
<feature type="compositionally biased region" description="Basic residues" evidence="1">
    <location>
        <begin position="688"/>
        <end position="697"/>
    </location>
</feature>
<feature type="region of interest" description="Disordered" evidence="1">
    <location>
        <begin position="546"/>
        <end position="945"/>
    </location>
</feature>
<keyword evidence="2" id="KW-0176">Collagen</keyword>
<feature type="compositionally biased region" description="Low complexity" evidence="1">
    <location>
        <begin position="577"/>
        <end position="594"/>
    </location>
</feature>